<evidence type="ECO:0008006" key="13">
    <source>
        <dbReference type="Google" id="ProtNLM"/>
    </source>
</evidence>
<feature type="transmembrane region" description="Helical" evidence="10">
    <location>
        <begin position="756"/>
        <end position="779"/>
    </location>
</feature>
<comment type="caution">
    <text evidence="11">The sequence shown here is derived from an EMBL/GenBank/DDBJ whole genome shotgun (WGS) entry which is preliminary data.</text>
</comment>
<dbReference type="InterPro" id="IPR002401">
    <property type="entry name" value="Cyt_P450_E_grp-I"/>
</dbReference>
<feature type="transmembrane region" description="Helical" evidence="10">
    <location>
        <begin position="487"/>
        <end position="517"/>
    </location>
</feature>
<dbReference type="PANTHER" id="PTHR46300">
    <property type="entry name" value="P450, PUTATIVE (EUROFUNG)-RELATED-RELATED"/>
    <property type="match status" value="1"/>
</dbReference>
<comment type="cofactor">
    <cofactor evidence="1 9">
        <name>heme</name>
        <dbReference type="ChEBI" id="CHEBI:30413"/>
    </cofactor>
</comment>
<comment type="similarity">
    <text evidence="3">Belongs to the cytochrome P450 family.</text>
</comment>
<evidence type="ECO:0000256" key="3">
    <source>
        <dbReference type="ARBA" id="ARBA00010617"/>
    </source>
</evidence>
<keyword evidence="8" id="KW-0503">Monooxygenase</keyword>
<comment type="pathway">
    <text evidence="2">Secondary metabolite biosynthesis.</text>
</comment>
<keyword evidence="7 9" id="KW-0408">Iron</keyword>
<keyword evidence="10" id="KW-1133">Transmembrane helix</keyword>
<evidence type="ECO:0000256" key="10">
    <source>
        <dbReference type="SAM" id="Phobius"/>
    </source>
</evidence>
<proteinExistence type="inferred from homology"/>
<dbReference type="InterPro" id="IPR017972">
    <property type="entry name" value="Cyt_P450_CS"/>
</dbReference>
<dbReference type="CDD" id="cd11065">
    <property type="entry name" value="CYP64-like"/>
    <property type="match status" value="2"/>
</dbReference>
<dbReference type="PANTHER" id="PTHR46300:SF7">
    <property type="entry name" value="P450, PUTATIVE (EUROFUNG)-RELATED"/>
    <property type="match status" value="1"/>
</dbReference>
<dbReference type="PRINTS" id="PR00385">
    <property type="entry name" value="P450"/>
</dbReference>
<feature type="transmembrane region" description="Helical" evidence="10">
    <location>
        <begin position="448"/>
        <end position="467"/>
    </location>
</feature>
<evidence type="ECO:0000256" key="5">
    <source>
        <dbReference type="ARBA" id="ARBA00022723"/>
    </source>
</evidence>
<dbReference type="Proteomes" id="UP000663843">
    <property type="component" value="Unassembled WGS sequence"/>
</dbReference>
<accession>A0A8H3GX88</accession>
<dbReference type="Pfam" id="PF00067">
    <property type="entry name" value="p450"/>
    <property type="match status" value="3"/>
</dbReference>
<organism evidence="11 12">
    <name type="scientific">Rhizoctonia solani</name>
    <dbReference type="NCBI Taxonomy" id="456999"/>
    <lineage>
        <taxon>Eukaryota</taxon>
        <taxon>Fungi</taxon>
        <taxon>Dikarya</taxon>
        <taxon>Basidiomycota</taxon>
        <taxon>Agaricomycotina</taxon>
        <taxon>Agaricomycetes</taxon>
        <taxon>Cantharellales</taxon>
        <taxon>Ceratobasidiaceae</taxon>
        <taxon>Rhizoctonia</taxon>
    </lineage>
</organism>
<dbReference type="InterPro" id="IPR050364">
    <property type="entry name" value="Cytochrome_P450_fung"/>
</dbReference>
<dbReference type="GO" id="GO:0016705">
    <property type="term" value="F:oxidoreductase activity, acting on paired donors, with incorporation or reduction of molecular oxygen"/>
    <property type="evidence" value="ECO:0007669"/>
    <property type="project" value="InterPro"/>
</dbReference>
<protein>
    <recommendedName>
        <fullName evidence="13">O-methylsterigmatocystin oxidoreductase</fullName>
    </recommendedName>
</protein>
<dbReference type="SUPFAM" id="SSF48264">
    <property type="entry name" value="Cytochrome P450"/>
    <property type="match status" value="2"/>
</dbReference>
<name>A0A8H3GX88_9AGAM</name>
<keyword evidence="10" id="KW-0812">Transmembrane</keyword>
<dbReference type="GO" id="GO:0020037">
    <property type="term" value="F:heme binding"/>
    <property type="evidence" value="ECO:0007669"/>
    <property type="project" value="InterPro"/>
</dbReference>
<dbReference type="InterPro" id="IPR036396">
    <property type="entry name" value="Cyt_P450_sf"/>
</dbReference>
<keyword evidence="6" id="KW-0560">Oxidoreductase</keyword>
<dbReference type="PRINTS" id="PR00463">
    <property type="entry name" value="EP450I"/>
</dbReference>
<dbReference type="EMBL" id="CAJMWT010003494">
    <property type="protein sequence ID" value="CAE6472945.1"/>
    <property type="molecule type" value="Genomic_DNA"/>
</dbReference>
<keyword evidence="5 9" id="KW-0479">Metal-binding</keyword>
<evidence type="ECO:0000313" key="12">
    <source>
        <dbReference type="Proteomes" id="UP000663843"/>
    </source>
</evidence>
<evidence type="ECO:0000256" key="6">
    <source>
        <dbReference type="ARBA" id="ARBA00023002"/>
    </source>
</evidence>
<evidence type="ECO:0000256" key="7">
    <source>
        <dbReference type="ARBA" id="ARBA00023004"/>
    </source>
</evidence>
<evidence type="ECO:0000256" key="2">
    <source>
        <dbReference type="ARBA" id="ARBA00005179"/>
    </source>
</evidence>
<sequence length="976" mass="109295">MPLTTLDYLAAGAFGLSLVLLYQRRTKATPLPLPPGPQRWPLVGSLPSIPKGVDLPIIFSQWGEEYGDVCYARLPGQDIIILNSYEAATELLDRRSAIYSSRPSQVMAGQLVGWENSLGMLPYGERMRKTRKLLYEGMSVRAMTDLYPLQEREAIKFLQRLLKTPEQLQGHIHQTVGSSLLRLTYGYNVEGVNDHLIVLANDAMAMFSIAAMPGAWMVDLFPFLKHIPWMSFRAKAKEWRKLAEDFATIPMDFVHEKMKSGDGEPCLTARWVERDIKGKGNDKELAEYNKSLVEWGSSALVLAGTDTTASAVATFFGLMALHPEVQAKAQTEISQVIGNDRLPTYSDRNSLPYVEAVYKEVLRWHPIVPIGLPHLSTATTDDEFRGMRIPKGSVAFAMIGNMLHDPQMYPDPQVFNPERFMGPPEDMARNPENIIFGFGRRRCPGINVAHSSIWLAITFVLATYNITPALGPDGKPLSPKMKFTRGVISYMQVCGIMPFIATDYLVLVGTCVFLLVITQQRRIKEAPVPLPPGPQRWPLVSSLPLIPRGVELPTVFERWGKEYRGVSCVQILNQPVILLNSYEAAAEILDRRFATYSSRPSQVMAGKLVGWENGLGMLPYGERWRKTRKLVHEGMSTKTMVDLHPLQEQQVIKFVQRLLKTPEQLREHIHQTIGSSLLKLTYDYNFERVNDPLIVLVDEAMTVLSIVATPGAWMVDAFPLLQYFPWASFKSKARGWNKLLNDLVDIPMNFVYEKMWAGLAVIAAGTASAVTTFFAMMSLHPEVQTKAQAEIARVIGHDRLPSYSDRAPLPCIEAVHKELLRWHPIVPIRFPHLSTATVDDNFRGMCIPKGSVVFGLIGNMLRDAQMYQDPHVFNPERFMGLPESTERNPENIVFGFGRRFGDSGRCPGVNAAHSSLWLVVAITYNITPAPGSDGKPQPPKVSFTSETISHIKPYKCTITPRSPKAVALIETSVLEI</sequence>
<feature type="transmembrane region" description="Helical" evidence="10">
    <location>
        <begin position="6"/>
        <end position="22"/>
    </location>
</feature>
<dbReference type="Gene3D" id="1.10.630.10">
    <property type="entry name" value="Cytochrome P450"/>
    <property type="match status" value="3"/>
</dbReference>
<keyword evidence="4 9" id="KW-0349">Heme</keyword>
<dbReference type="PROSITE" id="PS00086">
    <property type="entry name" value="CYTOCHROME_P450"/>
    <property type="match status" value="1"/>
</dbReference>
<evidence type="ECO:0000256" key="4">
    <source>
        <dbReference type="ARBA" id="ARBA00022617"/>
    </source>
</evidence>
<dbReference type="AlphaFoldDB" id="A0A8H3GX88"/>
<evidence type="ECO:0000256" key="9">
    <source>
        <dbReference type="PIRSR" id="PIRSR602401-1"/>
    </source>
</evidence>
<keyword evidence="10" id="KW-0472">Membrane</keyword>
<evidence type="ECO:0000256" key="1">
    <source>
        <dbReference type="ARBA" id="ARBA00001971"/>
    </source>
</evidence>
<dbReference type="InterPro" id="IPR001128">
    <property type="entry name" value="Cyt_P450"/>
</dbReference>
<dbReference type="GO" id="GO:0004497">
    <property type="term" value="F:monooxygenase activity"/>
    <property type="evidence" value="ECO:0007669"/>
    <property type="project" value="UniProtKB-KW"/>
</dbReference>
<feature type="binding site" description="axial binding residue" evidence="9">
    <location>
        <position position="443"/>
    </location>
    <ligand>
        <name>heme</name>
        <dbReference type="ChEBI" id="CHEBI:30413"/>
    </ligand>
    <ligandPart>
        <name>Fe</name>
        <dbReference type="ChEBI" id="CHEBI:18248"/>
    </ligandPart>
</feature>
<evidence type="ECO:0000256" key="8">
    <source>
        <dbReference type="ARBA" id="ARBA00023033"/>
    </source>
</evidence>
<gene>
    <name evidence="11" type="ORF">RDB_LOCUS108800</name>
</gene>
<dbReference type="GO" id="GO:0005506">
    <property type="term" value="F:iron ion binding"/>
    <property type="evidence" value="ECO:0007669"/>
    <property type="project" value="InterPro"/>
</dbReference>
<evidence type="ECO:0000313" key="11">
    <source>
        <dbReference type="EMBL" id="CAE6472945.1"/>
    </source>
</evidence>
<reference evidence="11" key="1">
    <citation type="submission" date="2021-01" db="EMBL/GenBank/DDBJ databases">
        <authorList>
            <person name="Kaushik A."/>
        </authorList>
    </citation>
    <scope>NUCLEOTIDE SEQUENCE</scope>
    <source>
        <strain evidence="11">AG2-2IIIB</strain>
    </source>
</reference>